<dbReference type="SUPFAM" id="SSF56112">
    <property type="entry name" value="Protein kinase-like (PK-like)"/>
    <property type="match status" value="1"/>
</dbReference>
<dbReference type="AlphaFoldDB" id="A0A9J6FVJ1"/>
<protein>
    <recommendedName>
        <fullName evidence="1">Protein kinase domain-containing protein</fullName>
    </recommendedName>
</protein>
<name>A0A9J6FVJ1_HAELO</name>
<dbReference type="Proteomes" id="UP000821853">
    <property type="component" value="Chromosome 2"/>
</dbReference>
<dbReference type="VEuPathDB" id="VectorBase:HLOH_053851"/>
<dbReference type="PROSITE" id="PS50011">
    <property type="entry name" value="PROTEIN_KINASE_DOM"/>
    <property type="match status" value="1"/>
</dbReference>
<accession>A0A9J6FVJ1</accession>
<keyword evidence="3" id="KW-1185">Reference proteome</keyword>
<dbReference type="InterPro" id="IPR000719">
    <property type="entry name" value="Prot_kinase_dom"/>
</dbReference>
<evidence type="ECO:0000259" key="1">
    <source>
        <dbReference type="PROSITE" id="PS50011"/>
    </source>
</evidence>
<comment type="caution">
    <text evidence="2">The sequence shown here is derived from an EMBL/GenBank/DDBJ whole genome shotgun (WGS) entry which is preliminary data.</text>
</comment>
<dbReference type="InterPro" id="IPR011009">
    <property type="entry name" value="Kinase-like_dom_sf"/>
</dbReference>
<sequence length="79" mass="8981">MFDFVAMAPKNHLGKIPTNDRLDEDIVRSYLRETLYALMFSDMRRVLHSDLKSPNLLVHKDIAVDCAVPGRALGILLQD</sequence>
<dbReference type="GO" id="GO:0005524">
    <property type="term" value="F:ATP binding"/>
    <property type="evidence" value="ECO:0007669"/>
    <property type="project" value="InterPro"/>
</dbReference>
<reference evidence="2 3" key="1">
    <citation type="journal article" date="2020" name="Cell">
        <title>Large-Scale Comparative Analyses of Tick Genomes Elucidate Their Genetic Diversity and Vector Capacities.</title>
        <authorList>
            <consortium name="Tick Genome and Microbiome Consortium (TIGMIC)"/>
            <person name="Jia N."/>
            <person name="Wang J."/>
            <person name="Shi W."/>
            <person name="Du L."/>
            <person name="Sun Y."/>
            <person name="Zhan W."/>
            <person name="Jiang J.F."/>
            <person name="Wang Q."/>
            <person name="Zhang B."/>
            <person name="Ji P."/>
            <person name="Bell-Sakyi L."/>
            <person name="Cui X.M."/>
            <person name="Yuan T.T."/>
            <person name="Jiang B.G."/>
            <person name="Yang W.F."/>
            <person name="Lam T.T."/>
            <person name="Chang Q.C."/>
            <person name="Ding S.J."/>
            <person name="Wang X.J."/>
            <person name="Zhu J.G."/>
            <person name="Ruan X.D."/>
            <person name="Zhao L."/>
            <person name="Wei J.T."/>
            <person name="Ye R.Z."/>
            <person name="Que T.C."/>
            <person name="Du C.H."/>
            <person name="Zhou Y.H."/>
            <person name="Cheng J.X."/>
            <person name="Dai P.F."/>
            <person name="Guo W.B."/>
            <person name="Han X.H."/>
            <person name="Huang E.J."/>
            <person name="Li L.F."/>
            <person name="Wei W."/>
            <person name="Gao Y.C."/>
            <person name="Liu J.Z."/>
            <person name="Shao H.Z."/>
            <person name="Wang X."/>
            <person name="Wang C.C."/>
            <person name="Yang T.C."/>
            <person name="Huo Q.B."/>
            <person name="Li W."/>
            <person name="Chen H.Y."/>
            <person name="Chen S.E."/>
            <person name="Zhou L.G."/>
            <person name="Ni X.B."/>
            <person name="Tian J.H."/>
            <person name="Sheng Y."/>
            <person name="Liu T."/>
            <person name="Pan Y.S."/>
            <person name="Xia L.Y."/>
            <person name="Li J."/>
            <person name="Zhao F."/>
            <person name="Cao W.C."/>
        </authorList>
    </citation>
    <scope>NUCLEOTIDE SEQUENCE [LARGE SCALE GENOMIC DNA]</scope>
    <source>
        <strain evidence="2">HaeL-2018</strain>
    </source>
</reference>
<organism evidence="2 3">
    <name type="scientific">Haemaphysalis longicornis</name>
    <name type="common">Bush tick</name>
    <dbReference type="NCBI Taxonomy" id="44386"/>
    <lineage>
        <taxon>Eukaryota</taxon>
        <taxon>Metazoa</taxon>
        <taxon>Ecdysozoa</taxon>
        <taxon>Arthropoda</taxon>
        <taxon>Chelicerata</taxon>
        <taxon>Arachnida</taxon>
        <taxon>Acari</taxon>
        <taxon>Parasitiformes</taxon>
        <taxon>Ixodida</taxon>
        <taxon>Ixodoidea</taxon>
        <taxon>Ixodidae</taxon>
        <taxon>Haemaphysalinae</taxon>
        <taxon>Haemaphysalis</taxon>
    </lineage>
</organism>
<dbReference type="Gene3D" id="1.10.510.10">
    <property type="entry name" value="Transferase(Phosphotransferase) domain 1"/>
    <property type="match status" value="1"/>
</dbReference>
<evidence type="ECO:0000313" key="2">
    <source>
        <dbReference type="EMBL" id="KAH9366068.1"/>
    </source>
</evidence>
<gene>
    <name evidence="2" type="ORF">HPB48_021782</name>
</gene>
<proteinExistence type="predicted"/>
<evidence type="ECO:0000313" key="3">
    <source>
        <dbReference type="Proteomes" id="UP000821853"/>
    </source>
</evidence>
<dbReference type="PROSITE" id="PS00108">
    <property type="entry name" value="PROTEIN_KINASE_ST"/>
    <property type="match status" value="1"/>
</dbReference>
<feature type="domain" description="Protein kinase" evidence="1">
    <location>
        <begin position="1"/>
        <end position="79"/>
    </location>
</feature>
<dbReference type="GO" id="GO:0004672">
    <property type="term" value="F:protein kinase activity"/>
    <property type="evidence" value="ECO:0007669"/>
    <property type="project" value="InterPro"/>
</dbReference>
<dbReference type="EMBL" id="JABSTR010000004">
    <property type="protein sequence ID" value="KAH9366068.1"/>
    <property type="molecule type" value="Genomic_DNA"/>
</dbReference>
<dbReference type="InterPro" id="IPR008271">
    <property type="entry name" value="Ser/Thr_kinase_AS"/>
</dbReference>